<dbReference type="PANTHER" id="PTHR43031:SF1">
    <property type="entry name" value="PYRIDINE NUCLEOTIDE-DISULPHIDE OXIDOREDUCTASE"/>
    <property type="match status" value="1"/>
</dbReference>
<dbReference type="GeneID" id="79316351"/>
<dbReference type="InterPro" id="IPR050229">
    <property type="entry name" value="GlpE_sulfurtransferase"/>
</dbReference>
<dbReference type="Pfam" id="PF00581">
    <property type="entry name" value="Rhodanese"/>
    <property type="match status" value="1"/>
</dbReference>
<protein>
    <submittedName>
        <fullName evidence="3">Rhodanese-like domain-containing protein</fullName>
    </submittedName>
</protein>
<evidence type="ECO:0000259" key="2">
    <source>
        <dbReference type="PROSITE" id="PS50206"/>
    </source>
</evidence>
<dbReference type="Gene3D" id="3.40.250.10">
    <property type="entry name" value="Rhodanese-like domain"/>
    <property type="match status" value="1"/>
</dbReference>
<dbReference type="SUPFAM" id="SSF52821">
    <property type="entry name" value="Rhodanese/Cell cycle control phosphatase"/>
    <property type="match status" value="1"/>
</dbReference>
<comment type="caution">
    <text evidence="3">The sequence shown here is derived from an EMBL/GenBank/DDBJ whole genome shotgun (WGS) entry which is preliminary data.</text>
</comment>
<dbReference type="SMART" id="SM00450">
    <property type="entry name" value="RHOD"/>
    <property type="match status" value="1"/>
</dbReference>
<dbReference type="InterPro" id="IPR001763">
    <property type="entry name" value="Rhodanese-like_dom"/>
</dbReference>
<dbReference type="RefSeq" id="WP_276303745.1">
    <property type="nucleotide sequence ID" value="NZ_CP119992.1"/>
</dbReference>
<feature type="region of interest" description="Disordered" evidence="1">
    <location>
        <begin position="102"/>
        <end position="128"/>
    </location>
</feature>
<evidence type="ECO:0000313" key="3">
    <source>
        <dbReference type="EMBL" id="MFC7316996.1"/>
    </source>
</evidence>
<organism evidence="3 4">
    <name type="scientific">Halomarina halobia</name>
    <dbReference type="NCBI Taxonomy" id="3033386"/>
    <lineage>
        <taxon>Archaea</taxon>
        <taxon>Methanobacteriati</taxon>
        <taxon>Methanobacteriota</taxon>
        <taxon>Stenosarchaea group</taxon>
        <taxon>Halobacteria</taxon>
        <taxon>Halobacteriales</taxon>
        <taxon>Natronomonadaceae</taxon>
        <taxon>Halomarina</taxon>
    </lineage>
</organism>
<dbReference type="EMBL" id="JBHTBF010000002">
    <property type="protein sequence ID" value="MFC7316996.1"/>
    <property type="molecule type" value="Genomic_DNA"/>
</dbReference>
<dbReference type="PANTHER" id="PTHR43031">
    <property type="entry name" value="FAD-DEPENDENT OXIDOREDUCTASE"/>
    <property type="match status" value="1"/>
</dbReference>
<keyword evidence="4" id="KW-1185">Reference proteome</keyword>
<reference evidence="3 4" key="1">
    <citation type="journal article" date="2019" name="Int. J. Syst. Evol. Microbiol.">
        <title>The Global Catalogue of Microorganisms (GCM) 10K type strain sequencing project: providing services to taxonomists for standard genome sequencing and annotation.</title>
        <authorList>
            <consortium name="The Broad Institute Genomics Platform"/>
            <consortium name="The Broad Institute Genome Sequencing Center for Infectious Disease"/>
            <person name="Wu L."/>
            <person name="Ma J."/>
        </authorList>
    </citation>
    <scope>NUCLEOTIDE SEQUENCE [LARGE SCALE GENOMIC DNA]</scope>
    <source>
        <strain evidence="3 4">PSR21</strain>
    </source>
</reference>
<dbReference type="CDD" id="cd00158">
    <property type="entry name" value="RHOD"/>
    <property type="match status" value="1"/>
</dbReference>
<feature type="compositionally biased region" description="Low complexity" evidence="1">
    <location>
        <begin position="118"/>
        <end position="128"/>
    </location>
</feature>
<dbReference type="Proteomes" id="UP001596547">
    <property type="component" value="Unassembled WGS sequence"/>
</dbReference>
<proteinExistence type="predicted"/>
<feature type="domain" description="Rhodanese" evidence="2">
    <location>
        <begin position="16"/>
        <end position="104"/>
    </location>
</feature>
<evidence type="ECO:0000313" key="4">
    <source>
        <dbReference type="Proteomes" id="UP001596547"/>
    </source>
</evidence>
<dbReference type="AlphaFoldDB" id="A0ABD6A8U2"/>
<dbReference type="PROSITE" id="PS50206">
    <property type="entry name" value="RHODANESE_3"/>
    <property type="match status" value="1"/>
</dbReference>
<name>A0ABD6A8U2_9EURY</name>
<evidence type="ECO:0000256" key="1">
    <source>
        <dbReference type="SAM" id="MobiDB-lite"/>
    </source>
</evidence>
<dbReference type="InterPro" id="IPR036873">
    <property type="entry name" value="Rhodanese-like_dom_sf"/>
</dbReference>
<feature type="compositionally biased region" description="Basic and acidic residues" evidence="1">
    <location>
        <begin position="106"/>
        <end position="117"/>
    </location>
</feature>
<gene>
    <name evidence="3" type="ORF">ACFQPE_09335</name>
</gene>
<accession>A0ABD6A8U2</accession>
<sequence length="128" mass="13874">MDDEISVDELKELVDEGADVRLVDIRSSAAFERGHIPGSENIPFAELPRRIEELDGADRIVTICPMGQSSVQAARLIKSYEGTNEATVESLREGLEGWDYGFETGENGRTDGAERGARAASEGSDAPF</sequence>